<accession>S9QKE0</accession>
<keyword evidence="3" id="KW-1185">Reference proteome</keyword>
<organism evidence="2 3">
    <name type="scientific">Salipiger mucosus DSM 16094</name>
    <dbReference type="NCBI Taxonomy" id="1123237"/>
    <lineage>
        <taxon>Bacteria</taxon>
        <taxon>Pseudomonadati</taxon>
        <taxon>Pseudomonadota</taxon>
        <taxon>Alphaproteobacteria</taxon>
        <taxon>Rhodobacterales</taxon>
        <taxon>Roseobacteraceae</taxon>
        <taxon>Salipiger</taxon>
    </lineage>
</organism>
<keyword evidence="1" id="KW-1133">Transmembrane helix</keyword>
<gene>
    <name evidence="2" type="ORF">Salmuc_00240</name>
</gene>
<dbReference type="RefSeq" id="WP_020040194.1">
    <property type="nucleotide sequence ID" value="NZ_KE557276.1"/>
</dbReference>
<keyword evidence="1" id="KW-0472">Membrane</keyword>
<comment type="caution">
    <text evidence="2">The sequence shown here is derived from an EMBL/GenBank/DDBJ whole genome shotgun (WGS) entry which is preliminary data.</text>
</comment>
<dbReference type="EMBL" id="APVH01000028">
    <property type="protein sequence ID" value="EPX81926.1"/>
    <property type="molecule type" value="Genomic_DNA"/>
</dbReference>
<reference evidence="3" key="1">
    <citation type="journal article" date="2014" name="Stand. Genomic Sci.">
        <title>Genome sequence of the exopolysaccharide-producing Salipiger mucosus type strain (DSM 16094(T)), a moderately halophilic member of the Roseobacter clade.</title>
        <authorList>
            <person name="Riedel T."/>
            <person name="Spring S."/>
            <person name="Fiebig A."/>
            <person name="Petersen J."/>
            <person name="Kyrpides N.C."/>
            <person name="Goker M."/>
            <person name="Klenk H.P."/>
        </authorList>
    </citation>
    <scope>NUCLEOTIDE SEQUENCE [LARGE SCALE GENOMIC DNA]</scope>
    <source>
        <strain evidence="3">DSM 16094</strain>
    </source>
</reference>
<dbReference type="eggNOG" id="COG3577">
    <property type="taxonomic scope" value="Bacteria"/>
</dbReference>
<evidence type="ECO:0000313" key="2">
    <source>
        <dbReference type="EMBL" id="EPX81926.1"/>
    </source>
</evidence>
<protein>
    <submittedName>
        <fullName evidence="2">Transporter</fullName>
    </submittedName>
</protein>
<feature type="transmembrane region" description="Helical" evidence="1">
    <location>
        <begin position="6"/>
        <end position="25"/>
    </location>
</feature>
<dbReference type="Gene3D" id="2.40.70.10">
    <property type="entry name" value="Acid Proteases"/>
    <property type="match status" value="1"/>
</dbReference>
<name>S9QKE0_9RHOB</name>
<sequence>MSEIEIGNLLYLGLLAAVLLVWLVVHNRESLGRKLQHAAVWGLIFLGTIATVGLWSDIRRAAIPGQAVVASEGRIELPRAPDGHYYVRLEINGTPVRFVVDTGATGVVLTRQDARRAGLGAEDIIFRSSASTANGAVRTAPVRLDSVALGPFEDRNVRAYVNEGEMTTSLLGMTYLSRFGRLEIANGRMILER</sequence>
<dbReference type="Proteomes" id="UP000015347">
    <property type="component" value="Unassembled WGS sequence"/>
</dbReference>
<dbReference type="InterPro" id="IPR021109">
    <property type="entry name" value="Peptidase_aspartic_dom_sf"/>
</dbReference>
<dbReference type="InterPro" id="IPR011969">
    <property type="entry name" value="Clan_AA_Asp_peptidase_C"/>
</dbReference>
<evidence type="ECO:0000256" key="1">
    <source>
        <dbReference type="SAM" id="Phobius"/>
    </source>
</evidence>
<dbReference type="NCBIfam" id="TIGR02281">
    <property type="entry name" value="clan_AA_DTGA"/>
    <property type="match status" value="1"/>
</dbReference>
<dbReference type="Pfam" id="PF13975">
    <property type="entry name" value="gag-asp_proteas"/>
    <property type="match status" value="1"/>
</dbReference>
<evidence type="ECO:0000313" key="3">
    <source>
        <dbReference type="Proteomes" id="UP000015347"/>
    </source>
</evidence>
<feature type="transmembrane region" description="Helical" evidence="1">
    <location>
        <begin position="37"/>
        <end position="56"/>
    </location>
</feature>
<dbReference type="InterPro" id="IPR034122">
    <property type="entry name" value="Retropepsin-like_bacterial"/>
</dbReference>
<dbReference type="OrthoDB" id="7595324at2"/>
<keyword evidence="1" id="KW-0812">Transmembrane</keyword>
<dbReference type="HOGENOM" id="CLU_099411_0_1_5"/>
<proteinExistence type="predicted"/>
<dbReference type="CDD" id="cd05483">
    <property type="entry name" value="retropepsin_like_bacteria"/>
    <property type="match status" value="1"/>
</dbReference>
<dbReference type="SUPFAM" id="SSF50630">
    <property type="entry name" value="Acid proteases"/>
    <property type="match status" value="1"/>
</dbReference>
<dbReference type="AlphaFoldDB" id="S9QKE0"/>
<dbReference type="STRING" id="1123237.Salmuc_00240"/>